<evidence type="ECO:0000313" key="2">
    <source>
        <dbReference type="Proteomes" id="UP000183454"/>
    </source>
</evidence>
<accession>A0A1H2Y4A6</accession>
<dbReference type="AlphaFoldDB" id="A0A1H2Y4A6"/>
<dbReference type="Proteomes" id="UP000183454">
    <property type="component" value="Unassembled WGS sequence"/>
</dbReference>
<reference evidence="1 2" key="1">
    <citation type="submission" date="2016-10" db="EMBL/GenBank/DDBJ databases">
        <authorList>
            <person name="de Groot N.N."/>
        </authorList>
    </citation>
    <scope>NUCLEOTIDE SEQUENCE [LARGE SCALE GENOMIC DNA]</scope>
    <source>
        <strain evidence="1 2">Nm110</strain>
    </source>
</reference>
<proteinExistence type="predicted"/>
<protein>
    <submittedName>
        <fullName evidence="1">Uncharacterized protein</fullName>
    </submittedName>
</protein>
<name>A0A1H2Y4A6_9PROT</name>
<dbReference type="EMBL" id="FNNH01000046">
    <property type="protein sequence ID" value="SDW99658.1"/>
    <property type="molecule type" value="Genomic_DNA"/>
</dbReference>
<evidence type="ECO:0000313" key="1">
    <source>
        <dbReference type="EMBL" id="SDW99658.1"/>
    </source>
</evidence>
<sequence>MQLRAILLNSGVQKFVQELFIVPIEIRDANNHLVRHQVKEGFQSAMT</sequence>
<gene>
    <name evidence="1" type="ORF">SAMN05421882_104616</name>
</gene>
<organism evidence="1 2">
    <name type="scientific">Nitrosomonas communis</name>
    <dbReference type="NCBI Taxonomy" id="44574"/>
    <lineage>
        <taxon>Bacteria</taxon>
        <taxon>Pseudomonadati</taxon>
        <taxon>Pseudomonadota</taxon>
        <taxon>Betaproteobacteria</taxon>
        <taxon>Nitrosomonadales</taxon>
        <taxon>Nitrosomonadaceae</taxon>
        <taxon>Nitrosomonas</taxon>
    </lineage>
</organism>